<organism evidence="3 4">
    <name type="scientific">Formimonas warabiya</name>
    <dbReference type="NCBI Taxonomy" id="1761012"/>
    <lineage>
        <taxon>Bacteria</taxon>
        <taxon>Bacillati</taxon>
        <taxon>Bacillota</taxon>
        <taxon>Clostridia</taxon>
        <taxon>Eubacteriales</taxon>
        <taxon>Peptococcaceae</taxon>
        <taxon>Candidatus Formimonas</taxon>
    </lineage>
</organism>
<proteinExistence type="predicted"/>
<dbReference type="InterPro" id="IPR009936">
    <property type="entry name" value="DUF1468"/>
</dbReference>
<dbReference type="PROSITE" id="PS51257">
    <property type="entry name" value="PROKAR_LIPOPROTEIN"/>
    <property type="match status" value="1"/>
</dbReference>
<dbReference type="OrthoDB" id="6183775at2"/>
<keyword evidence="1" id="KW-0472">Membrane</keyword>
<evidence type="ECO:0000313" key="3">
    <source>
        <dbReference type="EMBL" id="ATW27398.1"/>
    </source>
</evidence>
<dbReference type="RefSeq" id="WP_148136753.1">
    <property type="nucleotide sequence ID" value="NZ_CP017634.1"/>
</dbReference>
<evidence type="ECO:0000313" key="4">
    <source>
        <dbReference type="Proteomes" id="UP000323521"/>
    </source>
</evidence>
<dbReference type="AlphaFoldDB" id="A0A3G1KY43"/>
<name>A0A3G1KY43_FORW1</name>
<keyword evidence="1" id="KW-0812">Transmembrane</keyword>
<dbReference type="KEGG" id="fwa:DCMF_23955"/>
<keyword evidence="1" id="KW-1133">Transmembrane helix</keyword>
<accession>A0A3G1KY43</accession>
<feature type="transmembrane region" description="Helical" evidence="1">
    <location>
        <begin position="38"/>
        <end position="58"/>
    </location>
</feature>
<feature type="transmembrane region" description="Helical" evidence="1">
    <location>
        <begin position="12"/>
        <end position="32"/>
    </location>
</feature>
<dbReference type="Pfam" id="PF07331">
    <property type="entry name" value="TctB"/>
    <property type="match status" value="1"/>
</dbReference>
<feature type="domain" description="DUF1468" evidence="2">
    <location>
        <begin position="37"/>
        <end position="144"/>
    </location>
</feature>
<reference evidence="3 4" key="1">
    <citation type="submission" date="2016-10" db="EMBL/GenBank/DDBJ databases">
        <title>Complete Genome Sequence of Peptococcaceae strain DCMF.</title>
        <authorList>
            <person name="Edwards R.J."/>
            <person name="Holland S.I."/>
            <person name="Deshpande N.P."/>
            <person name="Wong Y.K."/>
            <person name="Ertan H."/>
            <person name="Manefield M."/>
            <person name="Russell T.L."/>
            <person name="Lee M.J."/>
        </authorList>
    </citation>
    <scope>NUCLEOTIDE SEQUENCE [LARGE SCALE GENOMIC DNA]</scope>
    <source>
        <strain evidence="3 4">DCMF</strain>
    </source>
</reference>
<sequence>MKSSGRVDPGEFVIPLIAILYGCYSISSQVVKGYQTSTIGYGLVIALPMLLCAGVVLFKAVKNRKQEVRTEKKHSLRPLGLLGGMIVFIALLPILGYFLDIFLYLIILMWFFQVRRWSKLVAVALGTTLVIHVIFVLWLQLPLPQGLITGL</sequence>
<gene>
    <name evidence="3" type="ORF">DCMF_23955</name>
</gene>
<keyword evidence="4" id="KW-1185">Reference proteome</keyword>
<dbReference type="EMBL" id="CP017634">
    <property type="protein sequence ID" value="ATW27398.1"/>
    <property type="molecule type" value="Genomic_DNA"/>
</dbReference>
<evidence type="ECO:0000256" key="1">
    <source>
        <dbReference type="SAM" id="Phobius"/>
    </source>
</evidence>
<feature type="transmembrane region" description="Helical" evidence="1">
    <location>
        <begin position="79"/>
        <end position="112"/>
    </location>
</feature>
<dbReference type="Proteomes" id="UP000323521">
    <property type="component" value="Chromosome"/>
</dbReference>
<evidence type="ECO:0000259" key="2">
    <source>
        <dbReference type="Pfam" id="PF07331"/>
    </source>
</evidence>
<protein>
    <recommendedName>
        <fullName evidence="2">DUF1468 domain-containing protein</fullName>
    </recommendedName>
</protein>
<feature type="transmembrane region" description="Helical" evidence="1">
    <location>
        <begin position="118"/>
        <end position="139"/>
    </location>
</feature>